<reference evidence="3" key="1">
    <citation type="submission" date="2017-02" db="EMBL/GenBank/DDBJ databases">
        <authorList>
            <person name="Tafer H."/>
            <person name="Lopandic K."/>
        </authorList>
    </citation>
    <scope>NUCLEOTIDE SEQUENCE [LARGE SCALE GENOMIC DNA]</scope>
    <source>
        <strain evidence="3">CBS 366.77</strain>
    </source>
</reference>
<proteinExistence type="predicted"/>
<gene>
    <name evidence="2" type="ORF">PHISCL_00666</name>
</gene>
<keyword evidence="1" id="KW-1133">Transmembrane helix</keyword>
<organism evidence="2 3">
    <name type="scientific">Aspergillus sclerotialis</name>
    <dbReference type="NCBI Taxonomy" id="2070753"/>
    <lineage>
        <taxon>Eukaryota</taxon>
        <taxon>Fungi</taxon>
        <taxon>Dikarya</taxon>
        <taxon>Ascomycota</taxon>
        <taxon>Pezizomycotina</taxon>
        <taxon>Eurotiomycetes</taxon>
        <taxon>Eurotiomycetidae</taxon>
        <taxon>Eurotiales</taxon>
        <taxon>Aspergillaceae</taxon>
        <taxon>Aspergillus</taxon>
        <taxon>Aspergillus subgen. Polypaecilum</taxon>
    </lineage>
</organism>
<accession>A0A3A3AAF2</accession>
<protein>
    <recommendedName>
        <fullName evidence="4">Integral membrane protein</fullName>
    </recommendedName>
</protein>
<dbReference type="Proteomes" id="UP000266188">
    <property type="component" value="Unassembled WGS sequence"/>
</dbReference>
<feature type="transmembrane region" description="Helical" evidence="1">
    <location>
        <begin position="67"/>
        <end position="85"/>
    </location>
</feature>
<evidence type="ECO:0000313" key="2">
    <source>
        <dbReference type="EMBL" id="RJE26965.1"/>
    </source>
</evidence>
<evidence type="ECO:0000256" key="1">
    <source>
        <dbReference type="SAM" id="Phobius"/>
    </source>
</evidence>
<keyword evidence="3" id="KW-1185">Reference proteome</keyword>
<keyword evidence="1" id="KW-0472">Membrane</keyword>
<evidence type="ECO:0000313" key="3">
    <source>
        <dbReference type="Proteomes" id="UP000266188"/>
    </source>
</evidence>
<dbReference type="OrthoDB" id="3923077at2759"/>
<feature type="transmembrane region" description="Helical" evidence="1">
    <location>
        <begin position="97"/>
        <end position="124"/>
    </location>
</feature>
<comment type="caution">
    <text evidence="2">The sequence shown here is derived from an EMBL/GenBank/DDBJ whole genome shotgun (WGS) entry which is preliminary data.</text>
</comment>
<sequence>MGLQERFPAYGGRGPADMRLGIALAVITTIFILLRVYVRLRINKFGTAALIWTLVAWYTDIKETFTVITQVLGILAILHGLGNHMTVIAETGQLHHFLLFTWTTVFFFNLAIPVGKVAVAAFLIEMNAQSSESFTLTCDSEEEQPNQFNLLSRSQYTSQSYRCRYN</sequence>
<dbReference type="EMBL" id="MVGC01000011">
    <property type="protein sequence ID" value="RJE26965.1"/>
    <property type="molecule type" value="Genomic_DNA"/>
</dbReference>
<keyword evidence="1" id="KW-0812">Transmembrane</keyword>
<evidence type="ECO:0008006" key="4">
    <source>
        <dbReference type="Google" id="ProtNLM"/>
    </source>
</evidence>
<name>A0A3A3AAF2_9EURO</name>
<dbReference type="AlphaFoldDB" id="A0A3A3AAF2"/>
<dbReference type="STRING" id="2070753.A0A3A3AAF2"/>
<feature type="transmembrane region" description="Helical" evidence="1">
    <location>
        <begin position="20"/>
        <end position="38"/>
    </location>
</feature>